<dbReference type="OrthoDB" id="795509at2"/>
<gene>
    <name evidence="1" type="ORF">SAMN04488522_104371</name>
</gene>
<proteinExistence type="predicted"/>
<dbReference type="Proteomes" id="UP000184287">
    <property type="component" value="Unassembled WGS sequence"/>
</dbReference>
<accession>A0A1M5GUD9</accession>
<evidence type="ECO:0000313" key="1">
    <source>
        <dbReference type="EMBL" id="SHG07303.1"/>
    </source>
</evidence>
<keyword evidence="2" id="KW-1185">Reference proteome</keyword>
<dbReference type="RefSeq" id="WP_073233050.1">
    <property type="nucleotide sequence ID" value="NZ_FQUQ01000004.1"/>
</dbReference>
<reference evidence="2" key="1">
    <citation type="submission" date="2016-11" db="EMBL/GenBank/DDBJ databases">
        <authorList>
            <person name="Varghese N."/>
            <person name="Submissions S."/>
        </authorList>
    </citation>
    <scope>NUCLEOTIDE SEQUENCE [LARGE SCALE GENOMIC DNA]</scope>
    <source>
        <strain evidence="2">DSM 16990</strain>
    </source>
</reference>
<dbReference type="AlphaFoldDB" id="A0A1M5GUD9"/>
<organism evidence="1 2">
    <name type="scientific">Pedobacter caeni</name>
    <dbReference type="NCBI Taxonomy" id="288992"/>
    <lineage>
        <taxon>Bacteria</taxon>
        <taxon>Pseudomonadati</taxon>
        <taxon>Bacteroidota</taxon>
        <taxon>Sphingobacteriia</taxon>
        <taxon>Sphingobacteriales</taxon>
        <taxon>Sphingobacteriaceae</taxon>
        <taxon>Pedobacter</taxon>
    </lineage>
</organism>
<protein>
    <submittedName>
        <fullName evidence="1">Uncharacterized protein</fullName>
    </submittedName>
</protein>
<evidence type="ECO:0000313" key="2">
    <source>
        <dbReference type="Proteomes" id="UP000184287"/>
    </source>
</evidence>
<name>A0A1M5GUD9_9SPHI</name>
<dbReference type="EMBL" id="FQUQ01000004">
    <property type="protein sequence ID" value="SHG07303.1"/>
    <property type="molecule type" value="Genomic_DNA"/>
</dbReference>
<sequence>MMMFQSKGISIDRSQSKILGIILLCIFFISNVHAQLPIKIVNGKVTRDDGTFGKFQIQKYTPLIDSLNKNLKLNPKDTTSLFIRSTLYLFSNDVQSKPNQREKGALENLILAKDMVENAVSYGMQDLRLKILRAQIYRELVYRFTGDESWMFDSKQTAVRRKQFNNYKELVNKYYQELALSDSSRAYDYNKLKVTDVYPL</sequence>